<accession>A0A392QH42</accession>
<name>A0A392QH42_9FABA</name>
<feature type="non-terminal residue" evidence="1">
    <location>
        <position position="60"/>
    </location>
</feature>
<dbReference type="InterPro" id="IPR036962">
    <property type="entry name" value="Glyco_hydro_3_N_sf"/>
</dbReference>
<proteinExistence type="predicted"/>
<dbReference type="Gene3D" id="3.20.20.300">
    <property type="entry name" value="Glycoside hydrolase, family 3, N-terminal domain"/>
    <property type="match status" value="1"/>
</dbReference>
<organism evidence="1 2">
    <name type="scientific">Trifolium medium</name>
    <dbReference type="NCBI Taxonomy" id="97028"/>
    <lineage>
        <taxon>Eukaryota</taxon>
        <taxon>Viridiplantae</taxon>
        <taxon>Streptophyta</taxon>
        <taxon>Embryophyta</taxon>
        <taxon>Tracheophyta</taxon>
        <taxon>Spermatophyta</taxon>
        <taxon>Magnoliopsida</taxon>
        <taxon>eudicotyledons</taxon>
        <taxon>Gunneridae</taxon>
        <taxon>Pentapetalae</taxon>
        <taxon>rosids</taxon>
        <taxon>fabids</taxon>
        <taxon>Fabales</taxon>
        <taxon>Fabaceae</taxon>
        <taxon>Papilionoideae</taxon>
        <taxon>50 kb inversion clade</taxon>
        <taxon>NPAAA clade</taxon>
        <taxon>Hologalegina</taxon>
        <taxon>IRL clade</taxon>
        <taxon>Trifolieae</taxon>
        <taxon>Trifolium</taxon>
    </lineage>
</organism>
<sequence>MTLNEKIAQMIQIERTVATSSVITNLSIGSILSSGGSAPFENALSSDWADMVDGFQKSAL</sequence>
<dbReference type="InterPro" id="IPR051915">
    <property type="entry name" value="Cellulose_Degrad_GH3"/>
</dbReference>
<dbReference type="PANTHER" id="PTHR30620">
    <property type="entry name" value="PERIPLASMIC BETA-GLUCOSIDASE-RELATED"/>
    <property type="match status" value="1"/>
</dbReference>
<dbReference type="GO" id="GO:0009251">
    <property type="term" value="P:glucan catabolic process"/>
    <property type="evidence" value="ECO:0007669"/>
    <property type="project" value="TreeGrafter"/>
</dbReference>
<evidence type="ECO:0000313" key="1">
    <source>
        <dbReference type="EMBL" id="MCI23498.1"/>
    </source>
</evidence>
<protein>
    <submittedName>
        <fullName evidence="1">Lysosomal beta glucosidase-like</fullName>
    </submittedName>
</protein>
<dbReference type="EMBL" id="LXQA010136407">
    <property type="protein sequence ID" value="MCI23498.1"/>
    <property type="molecule type" value="Genomic_DNA"/>
</dbReference>
<comment type="caution">
    <text evidence="1">The sequence shown here is derived from an EMBL/GenBank/DDBJ whole genome shotgun (WGS) entry which is preliminary data.</text>
</comment>
<dbReference type="GO" id="GO:0008422">
    <property type="term" value="F:beta-glucosidase activity"/>
    <property type="evidence" value="ECO:0007669"/>
    <property type="project" value="TreeGrafter"/>
</dbReference>
<evidence type="ECO:0000313" key="2">
    <source>
        <dbReference type="Proteomes" id="UP000265520"/>
    </source>
</evidence>
<dbReference type="PANTHER" id="PTHR30620:SF33">
    <property type="entry name" value="BETA-D-GLUCAN EXOHYDROLASE-LIKE PROTEIN-RELATED"/>
    <property type="match status" value="1"/>
</dbReference>
<reference evidence="1 2" key="1">
    <citation type="journal article" date="2018" name="Front. Plant Sci.">
        <title>Red Clover (Trifolium pratense) and Zigzag Clover (T. medium) - A Picture of Genomic Similarities and Differences.</title>
        <authorList>
            <person name="Dluhosova J."/>
            <person name="Istvanek J."/>
            <person name="Nedelnik J."/>
            <person name="Repkova J."/>
        </authorList>
    </citation>
    <scope>NUCLEOTIDE SEQUENCE [LARGE SCALE GENOMIC DNA]</scope>
    <source>
        <strain evidence="2">cv. 10/8</strain>
        <tissue evidence="1">Leaf</tissue>
    </source>
</reference>
<dbReference type="Proteomes" id="UP000265520">
    <property type="component" value="Unassembled WGS sequence"/>
</dbReference>
<keyword evidence="2" id="KW-1185">Reference proteome</keyword>
<dbReference type="AlphaFoldDB" id="A0A392QH42"/>